<sequence length="302" mass="33374">MRLVCPNCGAQYEVDDRVIPDGGRDVQCSNCGHAWFQRPANWEEHRHDPEVTDARDETPAEVAESPPEVPSEDAPEPAVEAVEPPVEEEDPGDDTDEPGHGPEPRPRRELDENVRGILTEEADREIRARAAEGVETQPELGITEPDDHEEERRRIARERMARMRGIEEGETLEPEVPPPPPEPEPEPRPRKELFPDIEEINSTLDTPLAAEAPPETEQQTGEAQVAPVEKRGGFRRGFSLVILLAVIAFAIYILAPQIVESFPAAEPAIASYVSFVNGLLESIDGWMQNLIEKMEAAAGGEG</sequence>
<accession>A0ABS6SWW0</accession>
<feature type="domain" description="Zinc finger/thioredoxin putative" evidence="3">
    <location>
        <begin position="1"/>
        <end position="36"/>
    </location>
</feature>
<keyword evidence="2" id="KW-0812">Transmembrane</keyword>
<feature type="region of interest" description="Disordered" evidence="1">
    <location>
        <begin position="42"/>
        <end position="191"/>
    </location>
</feature>
<feature type="compositionally biased region" description="Basic and acidic residues" evidence="1">
    <location>
        <begin position="150"/>
        <end position="167"/>
    </location>
</feature>
<feature type="compositionally biased region" description="Basic and acidic residues" evidence="1">
    <location>
        <begin position="97"/>
        <end position="114"/>
    </location>
</feature>
<protein>
    <submittedName>
        <fullName evidence="4">Zinc-ribbon domain-containing protein</fullName>
    </submittedName>
</protein>
<dbReference type="InterPro" id="IPR011723">
    <property type="entry name" value="Znf/thioredoxin_put"/>
</dbReference>
<organism evidence="4 5">
    <name type="scientific">Maritimibacter dapengensis</name>
    <dbReference type="NCBI Taxonomy" id="2836868"/>
    <lineage>
        <taxon>Bacteria</taxon>
        <taxon>Pseudomonadati</taxon>
        <taxon>Pseudomonadota</taxon>
        <taxon>Alphaproteobacteria</taxon>
        <taxon>Rhodobacterales</taxon>
        <taxon>Roseobacteraceae</taxon>
        <taxon>Maritimibacter</taxon>
    </lineage>
</organism>
<evidence type="ECO:0000259" key="3">
    <source>
        <dbReference type="Pfam" id="PF13717"/>
    </source>
</evidence>
<feature type="compositionally biased region" description="Acidic residues" evidence="1">
    <location>
        <begin position="85"/>
        <end position="96"/>
    </location>
</feature>
<proteinExistence type="predicted"/>
<keyword evidence="2" id="KW-0472">Membrane</keyword>
<evidence type="ECO:0000256" key="1">
    <source>
        <dbReference type="SAM" id="MobiDB-lite"/>
    </source>
</evidence>
<keyword evidence="5" id="KW-1185">Reference proteome</keyword>
<feature type="compositionally biased region" description="Basic and acidic residues" evidence="1">
    <location>
        <begin position="42"/>
        <end position="58"/>
    </location>
</feature>
<dbReference type="Pfam" id="PF13717">
    <property type="entry name" value="Zn_ribbon_4"/>
    <property type="match status" value="1"/>
</dbReference>
<evidence type="ECO:0000313" key="5">
    <source>
        <dbReference type="Proteomes" id="UP000756530"/>
    </source>
</evidence>
<gene>
    <name evidence="4" type="ORF">KJP28_00600</name>
</gene>
<dbReference type="NCBIfam" id="TIGR02098">
    <property type="entry name" value="MJ0042_CXXC"/>
    <property type="match status" value="1"/>
</dbReference>
<evidence type="ECO:0000256" key="2">
    <source>
        <dbReference type="SAM" id="Phobius"/>
    </source>
</evidence>
<feature type="transmembrane region" description="Helical" evidence="2">
    <location>
        <begin position="237"/>
        <end position="255"/>
    </location>
</feature>
<dbReference type="RefSeq" id="WP_218390294.1">
    <property type="nucleotide sequence ID" value="NZ_JAHUZE010000001.1"/>
</dbReference>
<evidence type="ECO:0000313" key="4">
    <source>
        <dbReference type="EMBL" id="MBV7377405.1"/>
    </source>
</evidence>
<dbReference type="EMBL" id="JAHUZE010000001">
    <property type="protein sequence ID" value="MBV7377405.1"/>
    <property type="molecule type" value="Genomic_DNA"/>
</dbReference>
<keyword evidence="2" id="KW-1133">Transmembrane helix</keyword>
<dbReference type="Proteomes" id="UP000756530">
    <property type="component" value="Unassembled WGS sequence"/>
</dbReference>
<name>A0ABS6SWW0_9RHOB</name>
<reference evidence="4 5" key="1">
    <citation type="submission" date="2021-05" db="EMBL/GenBank/DDBJ databases">
        <title>Culturable bacteria isolated from Daya Bay.</title>
        <authorList>
            <person name="Zheng W."/>
            <person name="Yu S."/>
            <person name="Huang Y."/>
        </authorList>
    </citation>
    <scope>NUCLEOTIDE SEQUENCE [LARGE SCALE GENOMIC DNA]</scope>
    <source>
        <strain evidence="4 5">DP4N28-5</strain>
    </source>
</reference>
<comment type="caution">
    <text evidence="4">The sequence shown here is derived from an EMBL/GenBank/DDBJ whole genome shotgun (WGS) entry which is preliminary data.</text>
</comment>